<protein>
    <recommendedName>
        <fullName evidence="3">Glycoside hydrolase family 42 N-terminal domain-containing protein</fullName>
    </recommendedName>
</protein>
<accession>A0A2U9T7K7</accession>
<evidence type="ECO:0008006" key="3">
    <source>
        <dbReference type="Google" id="ProtNLM"/>
    </source>
</evidence>
<dbReference type="KEGG" id="lmb:C9I47_1853"/>
<dbReference type="InterPro" id="IPR017853">
    <property type="entry name" value="GH"/>
</dbReference>
<evidence type="ECO:0000313" key="2">
    <source>
        <dbReference type="Proteomes" id="UP000249447"/>
    </source>
</evidence>
<proteinExistence type="predicted"/>
<name>A0A2U9T7K7_9GAMM</name>
<dbReference type="SUPFAM" id="SSF51445">
    <property type="entry name" value="(Trans)glycosidases"/>
    <property type="match status" value="1"/>
</dbReference>
<keyword evidence="2" id="KW-1185">Reference proteome</keyword>
<gene>
    <name evidence="1" type="ORF">C9I47_1853</name>
</gene>
<organism evidence="1 2">
    <name type="scientific">Marilutibacter maris</name>
    <dbReference type="NCBI Taxonomy" id="1605891"/>
    <lineage>
        <taxon>Bacteria</taxon>
        <taxon>Pseudomonadati</taxon>
        <taxon>Pseudomonadota</taxon>
        <taxon>Gammaproteobacteria</taxon>
        <taxon>Lysobacterales</taxon>
        <taxon>Lysobacteraceae</taxon>
        <taxon>Marilutibacter</taxon>
    </lineage>
</organism>
<dbReference type="OrthoDB" id="4047605at2"/>
<reference evidence="1 2" key="1">
    <citation type="submission" date="2018-05" db="EMBL/GenBank/DDBJ databases">
        <title>The complete genome of Lysobacter maris HZ9B, a marine bacterium antagonistic against terrestrial plant pathogens.</title>
        <authorList>
            <person name="Zhang X.-Q."/>
        </authorList>
    </citation>
    <scope>NUCLEOTIDE SEQUENCE [LARGE SCALE GENOMIC DNA]</scope>
    <source>
        <strain evidence="1 2">HZ9B</strain>
    </source>
</reference>
<sequence>MLALGVAEAAEPANYVFAGGDGAAEVRDLLQRDDVAGVQVVYPWKTLEPEQGRYDFSSIERDLAVAGSLDKQLFVQVQDRFFRPEARLLPGYLLREPLYGGGLVAQTDTPGEGAPQVQGWATLQWNPHVRERFQALLRALGERFDGRIHGINLPETAIDVGDGAKAAGFTCDGYFEAQMENMSVARQAFEDSHVVQYVNFWPCEWDNDHDYMGRLFERAHALGIGLGGPDIVPYRRAQMRNAYPFFNRYRERLALVAMAVQEPTLTYVDPEDGERFSREDFVGFARDYLGVDIIFWSPAAPWLKSDERARPGARGR</sequence>
<dbReference type="EMBL" id="CP029843">
    <property type="protein sequence ID" value="AWV07542.1"/>
    <property type="molecule type" value="Genomic_DNA"/>
</dbReference>
<dbReference type="Proteomes" id="UP000249447">
    <property type="component" value="Chromosome"/>
</dbReference>
<dbReference type="Gene3D" id="3.20.20.80">
    <property type="entry name" value="Glycosidases"/>
    <property type="match status" value="1"/>
</dbReference>
<dbReference type="AlphaFoldDB" id="A0A2U9T7K7"/>
<evidence type="ECO:0000313" key="1">
    <source>
        <dbReference type="EMBL" id="AWV07542.1"/>
    </source>
</evidence>